<evidence type="ECO:0000256" key="2">
    <source>
        <dbReference type="SAM" id="Phobius"/>
    </source>
</evidence>
<dbReference type="RefSeq" id="WP_190836655.1">
    <property type="nucleotide sequence ID" value="NZ_CAWPPI010000110.1"/>
</dbReference>
<dbReference type="Proteomes" id="UP000629098">
    <property type="component" value="Unassembled WGS sequence"/>
</dbReference>
<accession>A0A8J7C092</accession>
<feature type="region of interest" description="Disordered" evidence="1">
    <location>
        <begin position="332"/>
        <end position="358"/>
    </location>
</feature>
<keyword evidence="4" id="KW-1185">Reference proteome</keyword>
<feature type="compositionally biased region" description="Polar residues" evidence="1">
    <location>
        <begin position="332"/>
        <end position="357"/>
    </location>
</feature>
<organism evidence="3 4">
    <name type="scientific">Iningainema tapete BLCC-T55</name>
    <dbReference type="NCBI Taxonomy" id="2748662"/>
    <lineage>
        <taxon>Bacteria</taxon>
        <taxon>Bacillati</taxon>
        <taxon>Cyanobacteriota</taxon>
        <taxon>Cyanophyceae</taxon>
        <taxon>Nostocales</taxon>
        <taxon>Scytonemataceae</taxon>
        <taxon>Iningainema tapete</taxon>
    </lineage>
</organism>
<evidence type="ECO:0000313" key="3">
    <source>
        <dbReference type="EMBL" id="MBD2777603.1"/>
    </source>
</evidence>
<dbReference type="EMBL" id="JACXAE010000110">
    <property type="protein sequence ID" value="MBD2777603.1"/>
    <property type="molecule type" value="Genomic_DNA"/>
</dbReference>
<name>A0A8J7C092_9CYAN</name>
<evidence type="ECO:0000256" key="1">
    <source>
        <dbReference type="SAM" id="MobiDB-lite"/>
    </source>
</evidence>
<sequence length="396" mass="43373">MSEHRYPPAYLRYLKARLWNLARPGFWGTAIFLSVVGLVIKEYWTRPDFLTQQNQPVAAQNSADSSLSTEERAIVADIDNLPVLYNESDQNTVSASTSGENTQNNKSKTLLDELNKTIQTSGSAKLNPGLSATNPAPTPKMENPFLAQAENLLQFNNFQKGSSLVSTPTVSSVQLPEVRNISNTQNVASVNPLQSALNQSAQNPLPSAYTTTNQINPSGQLLPNNNLPNQISLPTGLNSNLVNPAIGTGYTQRQLTNLPQNTYNNYNSGQVSGSYTQPQLTNLPQNTYTNYNSGQVAGGYTQPQVTNLPQNTYRNFNNSQVLPNVVQPTQALPYNNTPYPNQTLNQGVSTPTTSVVPNNNLSLQQASQNPVLNPLSSRRPTVRQYLEGQNNIYSYP</sequence>
<dbReference type="AlphaFoldDB" id="A0A8J7C092"/>
<feature type="transmembrane region" description="Helical" evidence="2">
    <location>
        <begin position="21"/>
        <end position="40"/>
    </location>
</feature>
<keyword evidence="2" id="KW-0812">Transmembrane</keyword>
<gene>
    <name evidence="3" type="ORF">ICL16_37570</name>
</gene>
<evidence type="ECO:0000313" key="4">
    <source>
        <dbReference type="Proteomes" id="UP000629098"/>
    </source>
</evidence>
<proteinExistence type="predicted"/>
<protein>
    <submittedName>
        <fullName evidence="3">Uncharacterized protein</fullName>
    </submittedName>
</protein>
<comment type="caution">
    <text evidence="3">The sequence shown here is derived from an EMBL/GenBank/DDBJ whole genome shotgun (WGS) entry which is preliminary data.</text>
</comment>
<reference evidence="3" key="1">
    <citation type="submission" date="2020-09" db="EMBL/GenBank/DDBJ databases">
        <title>Iningainema tapete sp. nov. (Scytonemataceae, Cyanobacteria) from greenhouses in central Florida (USA) produces two types of nodularin with biosynthetic potential for microcystin-LR and anabaenopeptins.</title>
        <authorList>
            <person name="Berthold D.E."/>
            <person name="Lefler F.W."/>
            <person name="Huang I.-S."/>
            <person name="Abdulla H."/>
            <person name="Zimba P.V."/>
            <person name="Laughinghouse H.D. IV."/>
        </authorList>
    </citation>
    <scope>NUCLEOTIDE SEQUENCE</scope>
    <source>
        <strain evidence="3">BLCCT55</strain>
    </source>
</reference>
<keyword evidence="2" id="KW-1133">Transmembrane helix</keyword>
<keyword evidence="2" id="KW-0472">Membrane</keyword>